<evidence type="ECO:0000313" key="2">
    <source>
        <dbReference type="EMBL" id="PFZ20626.1"/>
    </source>
</evidence>
<evidence type="ECO:0008006" key="4">
    <source>
        <dbReference type="Google" id="ProtNLM"/>
    </source>
</evidence>
<accession>A0A2B5I094</accession>
<evidence type="ECO:0000256" key="1">
    <source>
        <dbReference type="SAM" id="MobiDB-lite"/>
    </source>
</evidence>
<dbReference type="Proteomes" id="UP000223311">
    <property type="component" value="Unassembled WGS sequence"/>
</dbReference>
<dbReference type="EMBL" id="NVGE01000067">
    <property type="protein sequence ID" value="PFZ20626.1"/>
    <property type="molecule type" value="Genomic_DNA"/>
</dbReference>
<protein>
    <recommendedName>
        <fullName evidence="4">Phr family secreted Rap phosphatase inhibitor</fullName>
    </recommendedName>
</protein>
<dbReference type="AlphaFoldDB" id="A0A2B5I094"/>
<comment type="caution">
    <text evidence="2">The sequence shown here is derived from an EMBL/GenBank/DDBJ whole genome shotgun (WGS) entry which is preliminary data.</text>
</comment>
<name>A0A2B5I094_9BACI</name>
<reference evidence="2 3" key="1">
    <citation type="submission" date="2017-09" db="EMBL/GenBank/DDBJ databases">
        <title>Large-scale bioinformatics analysis of Bacillus genomes uncovers conserved roles of natural products in bacterial physiology.</title>
        <authorList>
            <consortium name="Agbiome Team Llc"/>
            <person name="Bleich R.M."/>
            <person name="Grubbs K.J."/>
            <person name="Santa Maria K.C."/>
            <person name="Allen S.E."/>
            <person name="Farag S."/>
            <person name="Shank E.A."/>
            <person name="Bowers A."/>
        </authorList>
    </citation>
    <scope>NUCLEOTIDE SEQUENCE [LARGE SCALE GENOMIC DNA]</scope>
    <source>
        <strain evidence="2 3">AFS080080</strain>
    </source>
</reference>
<sequence>MKKIGLTIAGLAVLGITSLGLGYMNEIPKTKQGLVAVNIGDTWSPQRPDLVYSEGHTGGASERTHGEGWSPSDSHGHTGIVSNEAHGETI</sequence>
<proteinExistence type="predicted"/>
<organism evidence="2 3">
    <name type="scientific">Bacillus wiedmannii</name>
    <dbReference type="NCBI Taxonomy" id="1890302"/>
    <lineage>
        <taxon>Bacteria</taxon>
        <taxon>Bacillati</taxon>
        <taxon>Bacillota</taxon>
        <taxon>Bacilli</taxon>
        <taxon>Bacillales</taxon>
        <taxon>Bacillaceae</taxon>
        <taxon>Bacillus</taxon>
        <taxon>Bacillus cereus group</taxon>
    </lineage>
</organism>
<evidence type="ECO:0000313" key="3">
    <source>
        <dbReference type="Proteomes" id="UP000223311"/>
    </source>
</evidence>
<dbReference type="RefSeq" id="WP_098069388.1">
    <property type="nucleotide sequence ID" value="NZ_NUDN01000067.1"/>
</dbReference>
<gene>
    <name evidence="2" type="ORF">COL66_28120</name>
</gene>
<feature type="region of interest" description="Disordered" evidence="1">
    <location>
        <begin position="46"/>
        <end position="90"/>
    </location>
</feature>